<evidence type="ECO:0000256" key="1">
    <source>
        <dbReference type="SAM" id="Phobius"/>
    </source>
</evidence>
<feature type="transmembrane region" description="Helical" evidence="1">
    <location>
        <begin position="6"/>
        <end position="23"/>
    </location>
</feature>
<keyword evidence="1" id="KW-0472">Membrane</keyword>
<sequence length="123" mass="13073">MHDALISSLPWIAAATVGTLLVLRGAPTYWVAKPGLMLLGWSAVSLSWVLISLDLETSVANELLLDLSVIPGLMLGAIAFALGVGLAERSSAMREESSPLTDDEGRLVHTILTRRLRGDGGEH</sequence>
<accession>A0A381SJB7</accession>
<name>A0A381SJB7_9ZZZZ</name>
<keyword evidence="1" id="KW-1133">Transmembrane helix</keyword>
<feature type="transmembrane region" description="Helical" evidence="1">
    <location>
        <begin position="63"/>
        <end position="87"/>
    </location>
</feature>
<organism evidence="2">
    <name type="scientific">marine metagenome</name>
    <dbReference type="NCBI Taxonomy" id="408172"/>
    <lineage>
        <taxon>unclassified sequences</taxon>
        <taxon>metagenomes</taxon>
        <taxon>ecological metagenomes</taxon>
    </lineage>
</organism>
<proteinExistence type="predicted"/>
<dbReference type="AlphaFoldDB" id="A0A381SJB7"/>
<gene>
    <name evidence="2" type="ORF">METZ01_LOCUS54197</name>
</gene>
<keyword evidence="1" id="KW-0812">Transmembrane</keyword>
<protein>
    <submittedName>
        <fullName evidence="2">Uncharacterized protein</fullName>
    </submittedName>
</protein>
<evidence type="ECO:0000313" key="2">
    <source>
        <dbReference type="EMBL" id="SVA01343.1"/>
    </source>
</evidence>
<feature type="transmembrane region" description="Helical" evidence="1">
    <location>
        <begin position="35"/>
        <end position="51"/>
    </location>
</feature>
<dbReference type="EMBL" id="UINC01002894">
    <property type="protein sequence ID" value="SVA01343.1"/>
    <property type="molecule type" value="Genomic_DNA"/>
</dbReference>
<reference evidence="2" key="1">
    <citation type="submission" date="2018-05" db="EMBL/GenBank/DDBJ databases">
        <authorList>
            <person name="Lanie J.A."/>
            <person name="Ng W.-L."/>
            <person name="Kazmierczak K.M."/>
            <person name="Andrzejewski T.M."/>
            <person name="Davidsen T.M."/>
            <person name="Wayne K.J."/>
            <person name="Tettelin H."/>
            <person name="Glass J.I."/>
            <person name="Rusch D."/>
            <person name="Podicherti R."/>
            <person name="Tsui H.-C.T."/>
            <person name="Winkler M.E."/>
        </authorList>
    </citation>
    <scope>NUCLEOTIDE SEQUENCE</scope>
</reference>